<gene>
    <name evidence="2" type="ORF">NMN56_000690</name>
</gene>
<evidence type="ECO:0000313" key="2">
    <source>
        <dbReference type="EMBL" id="MDJ1130489.1"/>
    </source>
</evidence>
<name>A0ABT6ZN47_9ACTN</name>
<dbReference type="EMBL" id="JANCPR020000001">
    <property type="protein sequence ID" value="MDJ1130489.1"/>
    <property type="molecule type" value="Genomic_DNA"/>
</dbReference>
<dbReference type="RefSeq" id="WP_274039833.1">
    <property type="nucleotide sequence ID" value="NZ_JANCPR020000001.1"/>
</dbReference>
<evidence type="ECO:0000256" key="1">
    <source>
        <dbReference type="SAM" id="MobiDB-lite"/>
    </source>
</evidence>
<evidence type="ECO:0000313" key="3">
    <source>
        <dbReference type="Proteomes" id="UP001214441"/>
    </source>
</evidence>
<dbReference type="Proteomes" id="UP001214441">
    <property type="component" value="Unassembled WGS sequence"/>
</dbReference>
<sequence>MSGHPGHTTKKEGNTAMTGQRLDRKTALITGATGAWARRPPASSPAKASG</sequence>
<feature type="compositionally biased region" description="Low complexity" evidence="1">
    <location>
        <begin position="40"/>
        <end position="50"/>
    </location>
</feature>
<reference evidence="2 3" key="1">
    <citation type="submission" date="2023-05" db="EMBL/GenBank/DDBJ databases">
        <title>Streptantibioticus silvisoli sp. nov., acidotolerant actinomycetes 1 from pine litter.</title>
        <authorList>
            <person name="Swiecimska M."/>
            <person name="Golinska P."/>
            <person name="Sangal V."/>
            <person name="Wachnowicz B."/>
            <person name="Goodfellow M."/>
        </authorList>
    </citation>
    <scope>NUCLEOTIDE SEQUENCE [LARGE SCALE GENOMIC DNA]</scope>
    <source>
        <strain evidence="2 3">DSM 42109</strain>
    </source>
</reference>
<proteinExistence type="predicted"/>
<keyword evidence="3" id="KW-1185">Reference proteome</keyword>
<accession>A0ABT6ZN47</accession>
<organism evidence="2 3">
    <name type="scientific">Streptomyces iconiensis</name>
    <dbReference type="NCBI Taxonomy" id="1384038"/>
    <lineage>
        <taxon>Bacteria</taxon>
        <taxon>Bacillati</taxon>
        <taxon>Actinomycetota</taxon>
        <taxon>Actinomycetes</taxon>
        <taxon>Kitasatosporales</taxon>
        <taxon>Streptomycetaceae</taxon>
        <taxon>Streptomyces</taxon>
    </lineage>
</organism>
<protein>
    <submittedName>
        <fullName evidence="2">Uncharacterized protein</fullName>
    </submittedName>
</protein>
<comment type="caution">
    <text evidence="2">The sequence shown here is derived from an EMBL/GenBank/DDBJ whole genome shotgun (WGS) entry which is preliminary data.</text>
</comment>
<feature type="region of interest" description="Disordered" evidence="1">
    <location>
        <begin position="31"/>
        <end position="50"/>
    </location>
</feature>
<feature type="region of interest" description="Disordered" evidence="1">
    <location>
        <begin position="1"/>
        <end position="23"/>
    </location>
</feature>